<name>A0A060V0S0_9PROT</name>
<sequence>MHFCLRIHNLWSLLMITLIEPNSMAAQSVNLPTMLHATVLVSSPNQGNTLKHHPKGNIIATQSDNSPQQCDDQYNVSIP</sequence>
<evidence type="ECO:0000313" key="3">
    <source>
        <dbReference type="EMBL" id="CDQ12448.1"/>
    </source>
</evidence>
<evidence type="ECO:0000256" key="1">
    <source>
        <dbReference type="SAM" id="MobiDB-lite"/>
    </source>
</evidence>
<proteinExistence type="predicted"/>
<keyword evidence="2" id="KW-0732">Signal</keyword>
<gene>
    <name evidence="3" type="ORF">AFERRI_10271</name>
</gene>
<reference evidence="3" key="2">
    <citation type="submission" date="2014-07" db="EMBL/GenBank/DDBJ databases">
        <title>Initial genome analysis of the psychrotolerant acidophile Acidithiobacillus ferrivorans CF27: insights into iron and sulfur oxidation pathways and into biofilm formation.</title>
        <authorList>
            <person name="Talla E."/>
            <person name="Hedrich S."/>
            <person name="Mangenot S."/>
            <person name="Ji B."/>
            <person name="Johnson D.B."/>
            <person name="Barbe V."/>
            <person name="Bonnefoy V."/>
        </authorList>
    </citation>
    <scope>NUCLEOTIDE SEQUENCE [LARGE SCALE GENOMIC DNA]</scope>
    <source>
        <strain evidence="3">CF27</strain>
    </source>
</reference>
<feature type="signal peptide" evidence="2">
    <location>
        <begin position="1"/>
        <end position="25"/>
    </location>
</feature>
<dbReference type="EMBL" id="CCCS020000001">
    <property type="protein sequence ID" value="CDQ12448.1"/>
    <property type="molecule type" value="Genomic_DNA"/>
</dbReference>
<accession>A0A060V0S0</accession>
<organism evidence="3">
    <name type="scientific">Acidithiobacillus ferrivorans</name>
    <dbReference type="NCBI Taxonomy" id="160808"/>
    <lineage>
        <taxon>Bacteria</taxon>
        <taxon>Pseudomonadati</taxon>
        <taxon>Pseudomonadota</taxon>
        <taxon>Acidithiobacillia</taxon>
        <taxon>Acidithiobacillales</taxon>
        <taxon>Acidithiobacillaceae</taxon>
        <taxon>Acidithiobacillus</taxon>
    </lineage>
</organism>
<feature type="region of interest" description="Disordered" evidence="1">
    <location>
        <begin position="46"/>
        <end position="79"/>
    </location>
</feature>
<protein>
    <submittedName>
        <fullName evidence="3">Uncharacterized protein</fullName>
    </submittedName>
</protein>
<feature type="compositionally biased region" description="Polar residues" evidence="1">
    <location>
        <begin position="59"/>
        <end position="79"/>
    </location>
</feature>
<dbReference type="AlphaFoldDB" id="A0A060V0S0"/>
<evidence type="ECO:0000256" key="2">
    <source>
        <dbReference type="SAM" id="SignalP"/>
    </source>
</evidence>
<comment type="caution">
    <text evidence="3">The sequence shown here is derived from an EMBL/GenBank/DDBJ whole genome shotgun (WGS) entry which is preliminary data.</text>
</comment>
<feature type="chain" id="PRO_5001593605" evidence="2">
    <location>
        <begin position="26"/>
        <end position="79"/>
    </location>
</feature>
<reference evidence="3" key="1">
    <citation type="submission" date="2014-03" db="EMBL/GenBank/DDBJ databases">
        <authorList>
            <person name="Genoscope - CEA"/>
        </authorList>
    </citation>
    <scope>NUCLEOTIDE SEQUENCE [LARGE SCALE GENOMIC DNA]</scope>
    <source>
        <strain evidence="3">CF27</strain>
    </source>
</reference>